<organism evidence="3 4">
    <name type="scientific">Holzapfeliella saturejae</name>
    <dbReference type="NCBI Taxonomy" id="3082953"/>
    <lineage>
        <taxon>Bacteria</taxon>
        <taxon>Bacillati</taxon>
        <taxon>Bacillota</taxon>
        <taxon>Bacilli</taxon>
        <taxon>Lactobacillales</taxon>
        <taxon>Lactobacillaceae</taxon>
        <taxon>Holzapfeliella</taxon>
    </lineage>
</organism>
<evidence type="ECO:0000313" key="4">
    <source>
        <dbReference type="Proteomes" id="UP001377804"/>
    </source>
</evidence>
<sequence>MAINEITRYDIELNTIPLGKLKSVEMNLFFSIVTKMKDKGNKVVRFYFDELRDLSDISGRNNQRFLATVRETYNKLLTLNFGYRSKTGVREEHFVLFNEFAIDRDEDGYYVDVQVYEKAIPILNDLTSWVRYSLKEFNSIKSSYAKTLFRLLKQFRTTGYFRIKKEEFNELMNIPKSYKQNDINKVVLKPSM</sequence>
<dbReference type="SUPFAM" id="SSF46785">
    <property type="entry name" value="Winged helix' DNA-binding domain"/>
    <property type="match status" value="1"/>
</dbReference>
<dbReference type="EMBL" id="JAWMWG010000003">
    <property type="protein sequence ID" value="MEJ6348820.1"/>
    <property type="molecule type" value="Genomic_DNA"/>
</dbReference>
<dbReference type="InterPro" id="IPR036388">
    <property type="entry name" value="WH-like_DNA-bd_sf"/>
</dbReference>
<comment type="similarity">
    <text evidence="1">Belongs to the initiator RepB protein family.</text>
</comment>
<gene>
    <name evidence="3" type="ORF">R4Y45_06270</name>
</gene>
<keyword evidence="4" id="KW-1185">Reference proteome</keyword>
<dbReference type="Gene3D" id="1.10.10.10">
    <property type="entry name" value="Winged helix-like DNA-binding domain superfamily/Winged helix DNA-binding domain"/>
    <property type="match status" value="2"/>
</dbReference>
<accession>A0ABU8SHG0</accession>
<dbReference type="Pfam" id="PF01051">
    <property type="entry name" value="Rep3_N"/>
    <property type="match status" value="1"/>
</dbReference>
<evidence type="ECO:0000313" key="3">
    <source>
        <dbReference type="EMBL" id="MEJ6348820.1"/>
    </source>
</evidence>
<reference evidence="3 4" key="1">
    <citation type="submission" date="2023-10" db="EMBL/GenBank/DDBJ databases">
        <title>Holzapfeliella saturejae sp. nov. isolated from Satureja montana flowers.</title>
        <authorList>
            <person name="Alcantara C."/>
            <person name="Zuniga M."/>
            <person name="Landete J.M."/>
            <person name="Monedero V."/>
        </authorList>
    </citation>
    <scope>NUCLEOTIDE SEQUENCE [LARGE SCALE GENOMIC DNA]</scope>
    <source>
        <strain evidence="3 4">He02</strain>
    </source>
</reference>
<comment type="caution">
    <text evidence="3">The sequence shown here is derived from an EMBL/GenBank/DDBJ whole genome shotgun (WGS) entry which is preliminary data.</text>
</comment>
<evidence type="ECO:0000256" key="1">
    <source>
        <dbReference type="ARBA" id="ARBA00038283"/>
    </source>
</evidence>
<dbReference type="RefSeq" id="WP_339970325.1">
    <property type="nucleotide sequence ID" value="NZ_JAWMWG010000003.1"/>
</dbReference>
<dbReference type="InterPro" id="IPR000525">
    <property type="entry name" value="Initiator_Rep_WH1"/>
</dbReference>
<feature type="domain" description="Initiator Rep protein WH1" evidence="2">
    <location>
        <begin position="9"/>
        <end position="153"/>
    </location>
</feature>
<evidence type="ECO:0000259" key="2">
    <source>
        <dbReference type="Pfam" id="PF01051"/>
    </source>
</evidence>
<dbReference type="Proteomes" id="UP001377804">
    <property type="component" value="Unassembled WGS sequence"/>
</dbReference>
<protein>
    <submittedName>
        <fullName evidence="3">Replication initiation protein</fullName>
    </submittedName>
</protein>
<proteinExistence type="inferred from homology"/>
<name>A0ABU8SHG0_9LACO</name>
<feature type="non-terminal residue" evidence="3">
    <location>
        <position position="192"/>
    </location>
</feature>
<dbReference type="InterPro" id="IPR036390">
    <property type="entry name" value="WH_DNA-bd_sf"/>
</dbReference>